<dbReference type="Pfam" id="PF14092">
    <property type="entry name" value="DUF4270"/>
    <property type="match status" value="1"/>
</dbReference>
<evidence type="ECO:0000313" key="3">
    <source>
        <dbReference type="Proteomes" id="UP000635665"/>
    </source>
</evidence>
<keyword evidence="3" id="KW-1185">Reference proteome</keyword>
<keyword evidence="1" id="KW-0732">Signal</keyword>
<dbReference type="PROSITE" id="PS51257">
    <property type="entry name" value="PROKAR_LIPOPROTEIN"/>
    <property type="match status" value="1"/>
</dbReference>
<dbReference type="RefSeq" id="WP_198638041.1">
    <property type="nucleotide sequence ID" value="NZ_JAEHNY010000003.1"/>
</dbReference>
<reference evidence="2 3" key="1">
    <citation type="submission" date="2020-12" db="EMBL/GenBank/DDBJ databases">
        <title>Salegentibacter orientalis sp. nov., isolated from costal sediment.</title>
        <authorList>
            <person name="Lian F.-B."/>
        </authorList>
    </citation>
    <scope>NUCLEOTIDE SEQUENCE [LARGE SCALE GENOMIC DNA]</scope>
    <source>
        <strain evidence="2 3">F60176</strain>
    </source>
</reference>
<accession>A0ABS0TH47</accession>
<gene>
    <name evidence="2" type="ORF">I6U50_04845</name>
</gene>
<protein>
    <submittedName>
        <fullName evidence="2">DUF4270 domain-containing protein</fullName>
    </submittedName>
</protein>
<comment type="caution">
    <text evidence="2">The sequence shown here is derived from an EMBL/GenBank/DDBJ whole genome shotgun (WGS) entry which is preliminary data.</text>
</comment>
<organism evidence="2 3">
    <name type="scientific">Salegentibacter maritimus</name>
    <dbReference type="NCBI Taxonomy" id="2794347"/>
    <lineage>
        <taxon>Bacteria</taxon>
        <taxon>Pseudomonadati</taxon>
        <taxon>Bacteroidota</taxon>
        <taxon>Flavobacteriia</taxon>
        <taxon>Flavobacteriales</taxon>
        <taxon>Flavobacteriaceae</taxon>
        <taxon>Salegentibacter</taxon>
    </lineage>
</organism>
<evidence type="ECO:0000313" key="2">
    <source>
        <dbReference type="EMBL" id="MBI6119349.1"/>
    </source>
</evidence>
<feature type="signal peptide" evidence="1">
    <location>
        <begin position="1"/>
        <end position="24"/>
    </location>
</feature>
<evidence type="ECO:0000256" key="1">
    <source>
        <dbReference type="SAM" id="SignalP"/>
    </source>
</evidence>
<name>A0ABS0TH47_9FLAO</name>
<dbReference type="Proteomes" id="UP000635665">
    <property type="component" value="Unassembled WGS sequence"/>
</dbReference>
<dbReference type="EMBL" id="JAEHNY010000003">
    <property type="protein sequence ID" value="MBI6119349.1"/>
    <property type="molecule type" value="Genomic_DNA"/>
</dbReference>
<proteinExistence type="predicted"/>
<dbReference type="InterPro" id="IPR025366">
    <property type="entry name" value="DUF4270"/>
</dbReference>
<feature type="chain" id="PRO_5045485870" evidence="1">
    <location>
        <begin position="25"/>
        <end position="533"/>
    </location>
</feature>
<sequence>MNLMRMMYKTATLLVVVFAFVACDDEYSTVGGEIIENTSDLELEEVEVTAYSKKINSVQTNKLGNHLLGVYNHPIYGQTTASILTQISLPTQNPTFGTEPELDSVVLTIPYFSTEADSDEDGNITYALDSVYGNTPIRISIQESNYYLRDLDPDADFQDSQRYYSDEQDLFEQNLTGEVIYENDNFLPSNQAIVSYEENDQGEQDTIVSGPALRIKLPTAYFQEKIIEKEGSGVLSNNNNFKNYLRGMFIKAEPKEEDGTMIFFNLNKESGAGIELFYTNEVETTNDDGGTDTIRRRKQYKLDLGSTIVNSFKGEYPGDILQAIEESNAEAGAEKLFLNGGEGSMAVIELFQDEEQIEALKEKDWLINEVNLNFYVDKSFVSEMNEYNRLYLYDLDNGRLLADLSFARNFVQDFNSAQPLNSLTSFSKILKDASNDEPVGYKINLTQHVTNILEDDAENVRLGLVLVDNINNVFLDRRDGPITPLQSGVRGLDDIETIPSEVITTPEGTVLHGNLSNDEEKRLKLRIYYTEIK</sequence>